<feature type="region of interest" description="Disordered" evidence="6">
    <location>
        <begin position="380"/>
        <end position="406"/>
    </location>
</feature>
<gene>
    <name evidence="8" type="ORF">HJC23_007000</name>
</gene>
<keyword evidence="3 7" id="KW-0812">Transmembrane</keyword>
<feature type="transmembrane region" description="Helical" evidence="7">
    <location>
        <begin position="240"/>
        <end position="265"/>
    </location>
</feature>
<reference evidence="8 9" key="1">
    <citation type="journal article" date="2020" name="G3 (Bethesda)">
        <title>Improved Reference Genome for Cyclotella cryptica CCMP332, a Model for Cell Wall Morphogenesis, Salinity Adaptation, and Lipid Production in Diatoms (Bacillariophyta).</title>
        <authorList>
            <person name="Roberts W.R."/>
            <person name="Downey K.M."/>
            <person name="Ruck E.C."/>
            <person name="Traller J.C."/>
            <person name="Alverson A.J."/>
        </authorList>
    </citation>
    <scope>NUCLEOTIDE SEQUENCE [LARGE SCALE GENOMIC DNA]</scope>
    <source>
        <strain evidence="8 9">CCMP332</strain>
    </source>
</reference>
<protein>
    <recommendedName>
        <fullName evidence="10">Major facilitator superfamily (MFS) profile domain-containing protein</fullName>
    </recommendedName>
</protein>
<dbReference type="InterPro" id="IPR052983">
    <property type="entry name" value="MFS_Riboflavin_Transporter"/>
</dbReference>
<feature type="transmembrane region" description="Helical" evidence="7">
    <location>
        <begin position="106"/>
        <end position="128"/>
    </location>
</feature>
<evidence type="ECO:0008006" key="10">
    <source>
        <dbReference type="Google" id="ProtNLM"/>
    </source>
</evidence>
<keyword evidence="4 7" id="KW-1133">Transmembrane helix</keyword>
<evidence type="ECO:0000256" key="3">
    <source>
        <dbReference type="ARBA" id="ARBA00022692"/>
    </source>
</evidence>
<name>A0ABD3QTT8_9STRA</name>
<evidence type="ECO:0000256" key="6">
    <source>
        <dbReference type="SAM" id="MobiDB-lite"/>
    </source>
</evidence>
<dbReference type="Pfam" id="PF07690">
    <property type="entry name" value="MFS_1"/>
    <property type="match status" value="1"/>
</dbReference>
<evidence type="ECO:0000256" key="5">
    <source>
        <dbReference type="ARBA" id="ARBA00023136"/>
    </source>
</evidence>
<feature type="transmembrane region" description="Helical" evidence="7">
    <location>
        <begin position="209"/>
        <end position="228"/>
    </location>
</feature>
<comment type="caution">
    <text evidence="8">The sequence shown here is derived from an EMBL/GenBank/DDBJ whole genome shotgun (WGS) entry which is preliminary data.</text>
</comment>
<dbReference type="InterPro" id="IPR036259">
    <property type="entry name" value="MFS_trans_sf"/>
</dbReference>
<organism evidence="8 9">
    <name type="scientific">Cyclotella cryptica</name>
    <dbReference type="NCBI Taxonomy" id="29204"/>
    <lineage>
        <taxon>Eukaryota</taxon>
        <taxon>Sar</taxon>
        <taxon>Stramenopiles</taxon>
        <taxon>Ochrophyta</taxon>
        <taxon>Bacillariophyta</taxon>
        <taxon>Coscinodiscophyceae</taxon>
        <taxon>Thalassiosirophycidae</taxon>
        <taxon>Stephanodiscales</taxon>
        <taxon>Stephanodiscaceae</taxon>
        <taxon>Cyclotella</taxon>
    </lineage>
</organism>
<accession>A0ABD3QTT8</accession>
<feature type="transmembrane region" description="Helical" evidence="7">
    <location>
        <begin position="664"/>
        <end position="687"/>
    </location>
</feature>
<dbReference type="EMBL" id="JABMIG020000027">
    <property type="protein sequence ID" value="KAL3801390.1"/>
    <property type="molecule type" value="Genomic_DNA"/>
</dbReference>
<feature type="transmembrane region" description="Helical" evidence="7">
    <location>
        <begin position="466"/>
        <end position="486"/>
    </location>
</feature>
<feature type="transmembrane region" description="Helical" evidence="7">
    <location>
        <begin position="540"/>
        <end position="568"/>
    </location>
</feature>
<dbReference type="Gene3D" id="1.20.1250.20">
    <property type="entry name" value="MFS general substrate transporter like domains"/>
    <property type="match status" value="2"/>
</dbReference>
<proteinExistence type="predicted"/>
<dbReference type="PANTHER" id="PTHR43385:SF1">
    <property type="entry name" value="RIBOFLAVIN TRANSPORTER RIBJ"/>
    <property type="match status" value="1"/>
</dbReference>
<keyword evidence="5 7" id="KW-0472">Membrane</keyword>
<evidence type="ECO:0000256" key="4">
    <source>
        <dbReference type="ARBA" id="ARBA00022989"/>
    </source>
</evidence>
<dbReference type="GO" id="GO:0016020">
    <property type="term" value="C:membrane"/>
    <property type="evidence" value="ECO:0007669"/>
    <property type="project" value="UniProtKB-SubCell"/>
</dbReference>
<feature type="transmembrane region" description="Helical" evidence="7">
    <location>
        <begin position="184"/>
        <end position="203"/>
    </location>
</feature>
<comment type="subcellular location">
    <subcellularLocation>
        <location evidence="1">Membrane</location>
        <topology evidence="1">Multi-pass membrane protein</topology>
    </subcellularLocation>
</comment>
<evidence type="ECO:0000256" key="2">
    <source>
        <dbReference type="ARBA" id="ARBA00022448"/>
    </source>
</evidence>
<feature type="transmembrane region" description="Helical" evidence="7">
    <location>
        <begin position="345"/>
        <end position="363"/>
    </location>
</feature>
<evidence type="ECO:0000256" key="7">
    <source>
        <dbReference type="SAM" id="Phobius"/>
    </source>
</evidence>
<dbReference type="SUPFAM" id="SSF103473">
    <property type="entry name" value="MFS general substrate transporter"/>
    <property type="match status" value="2"/>
</dbReference>
<sequence length="705" mass="74631">MRRSLPSSLLATCSHVRPHPSHFCIARRAISLYCNIYHRNRPRRHPIKIPPLTWYSPNLQTFASQADSDAPSNERIPHDKKGLATPFVLSKEAATASKDYPISQRLWALPPSIAIHLSIGSVYVYSMWTPGMSKALGVIAAAPQDWTHPTLLPIFSTAAITLGITTSTLGSWIESIGPRTAGTIGSALWSGALLTTAAGVHYHSLPMLYLGYGILGGMGWGFMYLTPVTSVMKWFPDKRGLATGIALSAFGAGAALAPSLIHALVDWFSISPEFVGECVLTGGRVGECVELSILEDGSQVVALNSPVGVPGTPVVVATEADIAKAVGTMGSEGPGVYTIGTGDTGVAKAMGTLGVMYGCLGAIGSRFMMIPHPEWSPDQSRAAEEVTTQSAPVNSTTNNSPGCNFEDSSNNYGLPATYVTTNTTQFPLLWLSVFGNATGGLALLSSSKIMLTDIFAGVAPQIVTPAFSTGYVSALGIGMALGRFGWSAISDVIGRKNAYALFGLGVPIVGMAPYLCHTVVDIAGSGSLTSEEIHVMPYLLTFYSGSVLAITFYGGIFSILPAYIADLFGQKHAGAIHGKALTAWAASAVAGPMGLAYLRSHSQENSIQELLSTINVHDATALERSFGCSIHDEATIEKLIDAKTLTIEKLMELAPPGTVDPTPFLYDSTCYFAAGLMSLAFLSNLAIRPLDLNRAMIDMQTKKIK</sequence>
<feature type="transmembrane region" description="Helical" evidence="7">
    <location>
        <begin position="428"/>
        <end position="446"/>
    </location>
</feature>
<feature type="transmembrane region" description="Helical" evidence="7">
    <location>
        <begin position="498"/>
        <end position="520"/>
    </location>
</feature>
<feature type="transmembrane region" description="Helical" evidence="7">
    <location>
        <begin position="151"/>
        <end position="172"/>
    </location>
</feature>
<dbReference type="Proteomes" id="UP001516023">
    <property type="component" value="Unassembled WGS sequence"/>
</dbReference>
<dbReference type="InterPro" id="IPR011701">
    <property type="entry name" value="MFS"/>
</dbReference>
<keyword evidence="2" id="KW-0813">Transport</keyword>
<feature type="compositionally biased region" description="Polar residues" evidence="6">
    <location>
        <begin position="386"/>
        <end position="406"/>
    </location>
</feature>
<dbReference type="PANTHER" id="PTHR43385">
    <property type="entry name" value="RIBOFLAVIN TRANSPORTER RIBJ"/>
    <property type="match status" value="1"/>
</dbReference>
<evidence type="ECO:0000256" key="1">
    <source>
        <dbReference type="ARBA" id="ARBA00004141"/>
    </source>
</evidence>
<dbReference type="AlphaFoldDB" id="A0ABD3QTT8"/>
<evidence type="ECO:0000313" key="9">
    <source>
        <dbReference type="Proteomes" id="UP001516023"/>
    </source>
</evidence>
<feature type="transmembrane region" description="Helical" evidence="7">
    <location>
        <begin position="580"/>
        <end position="598"/>
    </location>
</feature>
<keyword evidence="9" id="KW-1185">Reference proteome</keyword>
<evidence type="ECO:0000313" key="8">
    <source>
        <dbReference type="EMBL" id="KAL3801390.1"/>
    </source>
</evidence>